<feature type="coiled-coil region" evidence="1">
    <location>
        <begin position="11"/>
        <end position="38"/>
    </location>
</feature>
<dbReference type="CDD" id="cd06257">
    <property type="entry name" value="DnaJ"/>
    <property type="match status" value="1"/>
</dbReference>
<dbReference type="InterPro" id="IPR001623">
    <property type="entry name" value="DnaJ_domain"/>
</dbReference>
<evidence type="ECO:0000313" key="3">
    <source>
        <dbReference type="Proteomes" id="UP000295357"/>
    </source>
</evidence>
<dbReference type="OrthoDB" id="9150739at2"/>
<evidence type="ECO:0000313" key="2">
    <source>
        <dbReference type="EMBL" id="TDP05667.1"/>
    </source>
</evidence>
<dbReference type="EMBL" id="SNXE01000010">
    <property type="protein sequence ID" value="TDP05667.1"/>
    <property type="molecule type" value="Genomic_DNA"/>
</dbReference>
<dbReference type="InterPro" id="IPR036869">
    <property type="entry name" value="J_dom_sf"/>
</dbReference>
<organism evidence="2 3">
    <name type="scientific">Roseateles asaccharophilus</name>
    <dbReference type="NCBI Taxonomy" id="582607"/>
    <lineage>
        <taxon>Bacteria</taxon>
        <taxon>Pseudomonadati</taxon>
        <taxon>Pseudomonadota</taxon>
        <taxon>Betaproteobacteria</taxon>
        <taxon>Burkholderiales</taxon>
        <taxon>Sphaerotilaceae</taxon>
        <taxon>Roseateles</taxon>
    </lineage>
</organism>
<evidence type="ECO:0008006" key="4">
    <source>
        <dbReference type="Google" id="ProtNLM"/>
    </source>
</evidence>
<comment type="caution">
    <text evidence="2">The sequence shown here is derived from an EMBL/GenBank/DDBJ whole genome shotgun (WGS) entry which is preliminary data.</text>
</comment>
<dbReference type="SUPFAM" id="SSF46565">
    <property type="entry name" value="Chaperone J-domain"/>
    <property type="match status" value="1"/>
</dbReference>
<keyword evidence="3" id="KW-1185">Reference proteome</keyword>
<accession>A0A4V3CIJ2</accession>
<keyword evidence="1" id="KW-0175">Coiled coil</keyword>
<name>A0A4V3CIJ2_9BURK</name>
<protein>
    <recommendedName>
        <fullName evidence="4">DnaJ-like protein</fullName>
    </recommendedName>
</protein>
<proteinExistence type="predicted"/>
<evidence type="ECO:0000256" key="1">
    <source>
        <dbReference type="SAM" id="Coils"/>
    </source>
</evidence>
<dbReference type="Gene3D" id="1.10.287.110">
    <property type="entry name" value="DnaJ domain"/>
    <property type="match status" value="1"/>
</dbReference>
<reference evidence="2 3" key="1">
    <citation type="submission" date="2019-03" db="EMBL/GenBank/DDBJ databases">
        <title>Genomic Encyclopedia of Type Strains, Phase IV (KMG-IV): sequencing the most valuable type-strain genomes for metagenomic binning, comparative biology and taxonomic classification.</title>
        <authorList>
            <person name="Goeker M."/>
        </authorList>
    </citation>
    <scope>NUCLEOTIDE SEQUENCE [LARGE SCALE GENOMIC DNA]</scope>
    <source>
        <strain evidence="2 3">DSM 25082</strain>
    </source>
</reference>
<gene>
    <name evidence="2" type="ORF">DFR39_11095</name>
</gene>
<dbReference type="AlphaFoldDB" id="A0A4V3CIJ2"/>
<dbReference type="Proteomes" id="UP000295357">
    <property type="component" value="Unassembled WGS sequence"/>
</dbReference>
<dbReference type="RefSeq" id="WP_133605199.1">
    <property type="nucleotide sequence ID" value="NZ_JAUFPJ010000011.1"/>
</dbReference>
<sequence>MRNLAIDRQELARRQARLSDLQATLSEQEQAHRKLHEQVQAFVDRYSDLLGPLYMELDALESQLHTAMVYLHEALQRNGVSAHEPIPPKASALPPMLARLPAGAPLPAQPAGGLQDLAPPSLKQLYRRAAMRFHPDLAGSTVERQRRESQMMTVNKAYEQQDRAQLEQLLIAAGEAPERVTGNNSLAMLEWLQRCEQAVQGRLRVVQAHQAALLAHPMHRLWAAIVQAEAKGLDPMGVMASRLRSQIVERRRELYIGQRLQPDSGLAQNFLHQRRLRVMGTAA</sequence>